<sequence>MYTFASNGPKGIFVKEVVITPLIKSGYYNFGFGDACPDGSIDDEVETNNGDLIKVFATIISIIEDFLEGNPGSTLYFTGSTPQRTVVYNIILKRYYLQFSRKYLITGIQRVNNILSETEYNPIEVEEYEGFFVRKK</sequence>
<evidence type="ECO:0000313" key="1">
    <source>
        <dbReference type="EMBL" id="RPD41070.1"/>
    </source>
</evidence>
<dbReference type="AlphaFoldDB" id="A0A3N4MLY4"/>
<dbReference type="InterPro" id="IPR053865">
    <property type="entry name" value="DUF6934"/>
</dbReference>
<reference evidence="2" key="1">
    <citation type="submission" date="2018-11" db="EMBL/GenBank/DDBJ databases">
        <title>Chitinophaga lutea sp.nov., isolate from arsenic contaminated soil.</title>
        <authorList>
            <person name="Zong Y."/>
        </authorList>
    </citation>
    <scope>NUCLEOTIDE SEQUENCE [LARGE SCALE GENOMIC DNA]</scope>
    <source>
        <strain evidence="2">YLT18</strain>
    </source>
</reference>
<keyword evidence="2" id="KW-1185">Reference proteome</keyword>
<accession>A0A3N4MLY4</accession>
<comment type="caution">
    <text evidence="1">The sequence shown here is derived from an EMBL/GenBank/DDBJ whole genome shotgun (WGS) entry which is preliminary data.</text>
</comment>
<proteinExistence type="predicted"/>
<organism evidence="1 2">
    <name type="scientific">Chitinophaga barathri</name>
    <dbReference type="NCBI Taxonomy" id="1647451"/>
    <lineage>
        <taxon>Bacteria</taxon>
        <taxon>Pseudomonadati</taxon>
        <taxon>Bacteroidota</taxon>
        <taxon>Chitinophagia</taxon>
        <taxon>Chitinophagales</taxon>
        <taxon>Chitinophagaceae</taxon>
        <taxon>Chitinophaga</taxon>
    </lineage>
</organism>
<evidence type="ECO:0000313" key="2">
    <source>
        <dbReference type="Proteomes" id="UP000279089"/>
    </source>
</evidence>
<dbReference type="Proteomes" id="UP000279089">
    <property type="component" value="Unassembled WGS sequence"/>
</dbReference>
<protein>
    <submittedName>
        <fullName evidence="1">Uncharacterized protein</fullName>
    </submittedName>
</protein>
<name>A0A3N4MLY4_9BACT</name>
<gene>
    <name evidence="1" type="ORF">EG028_10295</name>
</gene>
<dbReference type="EMBL" id="RMBX01000005">
    <property type="protein sequence ID" value="RPD41070.1"/>
    <property type="molecule type" value="Genomic_DNA"/>
</dbReference>
<dbReference type="Pfam" id="PF22028">
    <property type="entry name" value="DUF6934"/>
    <property type="match status" value="1"/>
</dbReference>